<dbReference type="GO" id="GO:0008360">
    <property type="term" value="P:regulation of cell shape"/>
    <property type="evidence" value="ECO:0007669"/>
    <property type="project" value="UniProtKB-KW"/>
</dbReference>
<dbReference type="InterPro" id="IPR007227">
    <property type="entry name" value="Cell_shape_determining_MreD"/>
</dbReference>
<evidence type="ECO:0000256" key="2">
    <source>
        <dbReference type="ARBA" id="ARBA00007776"/>
    </source>
</evidence>
<evidence type="ECO:0000313" key="9">
    <source>
        <dbReference type="EMBL" id="TMQ50713.1"/>
    </source>
</evidence>
<evidence type="ECO:0000256" key="5">
    <source>
        <dbReference type="ARBA" id="ARBA00022960"/>
    </source>
</evidence>
<sequence>MRILGAFAWFMLVTLLLRSTALTALAARGLVFDVLAFATVVWALRWGESWGVSFGFALGLAADLDAAHWLGRHALALALIGYTVGRLSHTLVRDRARVQAVLILLATVLHQSWAACFEIGKLTGWPYVLERVALAAVVTAPVGTFLLALVRRASGQPLFTHAAVEPGPTG</sequence>
<keyword evidence="5" id="KW-0133">Cell shape</keyword>
<evidence type="ECO:0000256" key="6">
    <source>
        <dbReference type="ARBA" id="ARBA00022989"/>
    </source>
</evidence>
<evidence type="ECO:0000256" key="1">
    <source>
        <dbReference type="ARBA" id="ARBA00004651"/>
    </source>
</evidence>
<gene>
    <name evidence="9" type="primary">mreD</name>
    <name evidence="9" type="ORF">E6K73_07365</name>
</gene>
<protein>
    <submittedName>
        <fullName evidence="9">Rod shape-determining protein MreD</fullName>
    </submittedName>
</protein>
<evidence type="ECO:0000313" key="10">
    <source>
        <dbReference type="Proteomes" id="UP000320184"/>
    </source>
</evidence>
<keyword evidence="7 8" id="KW-0472">Membrane</keyword>
<feature type="transmembrane region" description="Helical" evidence="8">
    <location>
        <begin position="100"/>
        <end position="120"/>
    </location>
</feature>
<evidence type="ECO:0000256" key="4">
    <source>
        <dbReference type="ARBA" id="ARBA00022692"/>
    </source>
</evidence>
<evidence type="ECO:0000256" key="7">
    <source>
        <dbReference type="ARBA" id="ARBA00023136"/>
    </source>
</evidence>
<name>A0A538SH65_UNCEI</name>
<keyword evidence="3" id="KW-1003">Cell membrane</keyword>
<dbReference type="EMBL" id="VBOT01000093">
    <property type="protein sequence ID" value="TMQ50713.1"/>
    <property type="molecule type" value="Genomic_DNA"/>
</dbReference>
<comment type="subcellular location">
    <subcellularLocation>
        <location evidence="1">Cell membrane</location>
        <topology evidence="1">Multi-pass membrane protein</topology>
    </subcellularLocation>
</comment>
<evidence type="ECO:0000256" key="8">
    <source>
        <dbReference type="SAM" id="Phobius"/>
    </source>
</evidence>
<reference evidence="9 10" key="1">
    <citation type="journal article" date="2019" name="Nat. Microbiol.">
        <title>Mediterranean grassland soil C-N compound turnover is dependent on rainfall and depth, and is mediated by genomically divergent microorganisms.</title>
        <authorList>
            <person name="Diamond S."/>
            <person name="Andeer P.F."/>
            <person name="Li Z."/>
            <person name="Crits-Christoph A."/>
            <person name="Burstein D."/>
            <person name="Anantharaman K."/>
            <person name="Lane K.R."/>
            <person name="Thomas B.C."/>
            <person name="Pan C."/>
            <person name="Northen T.R."/>
            <person name="Banfield J.F."/>
        </authorList>
    </citation>
    <scope>NUCLEOTIDE SEQUENCE [LARGE SCALE GENOMIC DNA]</scope>
    <source>
        <strain evidence="9">WS_3</strain>
    </source>
</reference>
<feature type="transmembrane region" description="Helical" evidence="8">
    <location>
        <begin position="132"/>
        <end position="150"/>
    </location>
</feature>
<organism evidence="9 10">
    <name type="scientific">Eiseniibacteriota bacterium</name>
    <dbReference type="NCBI Taxonomy" id="2212470"/>
    <lineage>
        <taxon>Bacteria</taxon>
        <taxon>Candidatus Eiseniibacteriota</taxon>
    </lineage>
</organism>
<dbReference type="Pfam" id="PF04093">
    <property type="entry name" value="MreD"/>
    <property type="match status" value="1"/>
</dbReference>
<proteinExistence type="inferred from homology"/>
<comment type="caution">
    <text evidence="9">The sequence shown here is derived from an EMBL/GenBank/DDBJ whole genome shotgun (WGS) entry which is preliminary data.</text>
</comment>
<keyword evidence="4 8" id="KW-0812">Transmembrane</keyword>
<keyword evidence="6 8" id="KW-1133">Transmembrane helix</keyword>
<dbReference type="AlphaFoldDB" id="A0A538SH65"/>
<feature type="transmembrane region" description="Helical" evidence="8">
    <location>
        <begin position="69"/>
        <end position="88"/>
    </location>
</feature>
<comment type="similarity">
    <text evidence="2">Belongs to the MreD family.</text>
</comment>
<dbReference type="GO" id="GO:0005886">
    <property type="term" value="C:plasma membrane"/>
    <property type="evidence" value="ECO:0007669"/>
    <property type="project" value="UniProtKB-SubCell"/>
</dbReference>
<evidence type="ECO:0000256" key="3">
    <source>
        <dbReference type="ARBA" id="ARBA00022475"/>
    </source>
</evidence>
<dbReference type="NCBIfam" id="TIGR03426">
    <property type="entry name" value="shape_MreD"/>
    <property type="match status" value="1"/>
</dbReference>
<dbReference type="Proteomes" id="UP000320184">
    <property type="component" value="Unassembled WGS sequence"/>
</dbReference>
<accession>A0A538SH65</accession>